<dbReference type="Proteomes" id="UP000735302">
    <property type="component" value="Unassembled WGS sequence"/>
</dbReference>
<reference evidence="1 2" key="1">
    <citation type="journal article" date="2021" name="Elife">
        <title>Chloroplast acquisition without the gene transfer in kleptoplastic sea slugs, Plakobranchus ocellatus.</title>
        <authorList>
            <person name="Maeda T."/>
            <person name="Takahashi S."/>
            <person name="Yoshida T."/>
            <person name="Shimamura S."/>
            <person name="Takaki Y."/>
            <person name="Nagai Y."/>
            <person name="Toyoda A."/>
            <person name="Suzuki Y."/>
            <person name="Arimoto A."/>
            <person name="Ishii H."/>
            <person name="Satoh N."/>
            <person name="Nishiyama T."/>
            <person name="Hasebe M."/>
            <person name="Maruyama T."/>
            <person name="Minagawa J."/>
            <person name="Obokata J."/>
            <person name="Shigenobu S."/>
        </authorList>
    </citation>
    <scope>NUCLEOTIDE SEQUENCE [LARGE SCALE GENOMIC DNA]</scope>
</reference>
<evidence type="ECO:0000313" key="1">
    <source>
        <dbReference type="EMBL" id="GFO41353.1"/>
    </source>
</evidence>
<evidence type="ECO:0000313" key="2">
    <source>
        <dbReference type="Proteomes" id="UP000735302"/>
    </source>
</evidence>
<name>A0AAV4DAR6_9GAST</name>
<dbReference type="EMBL" id="BLXT01007679">
    <property type="protein sequence ID" value="GFO41353.1"/>
    <property type="molecule type" value="Genomic_DNA"/>
</dbReference>
<proteinExistence type="predicted"/>
<accession>A0AAV4DAR6</accession>
<organism evidence="1 2">
    <name type="scientific">Plakobranchus ocellatus</name>
    <dbReference type="NCBI Taxonomy" id="259542"/>
    <lineage>
        <taxon>Eukaryota</taxon>
        <taxon>Metazoa</taxon>
        <taxon>Spiralia</taxon>
        <taxon>Lophotrochozoa</taxon>
        <taxon>Mollusca</taxon>
        <taxon>Gastropoda</taxon>
        <taxon>Heterobranchia</taxon>
        <taxon>Euthyneura</taxon>
        <taxon>Panpulmonata</taxon>
        <taxon>Sacoglossa</taxon>
        <taxon>Placobranchoidea</taxon>
        <taxon>Plakobranchidae</taxon>
        <taxon>Plakobranchus</taxon>
    </lineage>
</organism>
<sequence>MAESFSTHSRRLKKASALSAAHGYSAKYKLPQEQAQVVTQNWSTDAAATLPETHSEIEWIVKKKDAPPPPLPFSIGNERANSLANEGRLQQQPDNPVTPSHVAKILRRKTAALWEAASGSNDERTQKFTEARRADDYIEVLDRCDALQLFRVHAGHSLLRSDMYRRKWSATTACRLCEKQNEDCSHVFSVVGNSMAYGGPTGATLPSRGPYEAVRKIR</sequence>
<dbReference type="AlphaFoldDB" id="A0AAV4DAR6"/>
<gene>
    <name evidence="1" type="ORF">PoB_006785800</name>
</gene>
<protein>
    <submittedName>
        <fullName evidence="1">Uncharacterized protein</fullName>
    </submittedName>
</protein>
<keyword evidence="2" id="KW-1185">Reference proteome</keyword>
<comment type="caution">
    <text evidence="1">The sequence shown here is derived from an EMBL/GenBank/DDBJ whole genome shotgun (WGS) entry which is preliminary data.</text>
</comment>